<dbReference type="EMBL" id="KN846962">
    <property type="protein sequence ID" value="KIW63349.1"/>
    <property type="molecule type" value="Genomic_DNA"/>
</dbReference>
<dbReference type="AlphaFoldDB" id="A0A0D2FTF9"/>
<name>A0A0D2FTF9_9EURO</name>
<protein>
    <submittedName>
        <fullName evidence="2">Uncharacterized protein</fullName>
    </submittedName>
</protein>
<evidence type="ECO:0000313" key="3">
    <source>
        <dbReference type="Proteomes" id="UP000054266"/>
    </source>
</evidence>
<keyword evidence="3" id="KW-1185">Reference proteome</keyword>
<evidence type="ECO:0000313" key="2">
    <source>
        <dbReference type="EMBL" id="KIW63349.1"/>
    </source>
</evidence>
<evidence type="ECO:0000256" key="1">
    <source>
        <dbReference type="SAM" id="MobiDB-lite"/>
    </source>
</evidence>
<feature type="compositionally biased region" description="Basic and acidic residues" evidence="1">
    <location>
        <begin position="7"/>
        <end position="18"/>
    </location>
</feature>
<sequence length="364" mass="40412">MLNPVCHELDPTKQEPRSRSNQIEQTHPVVWWCVPPPARDTARKTKAPSKSNVLRASSMDCPASSVGRECVQGIRTCMSWFLISILSICSVFAQLSASVQHSLSELQHHKDGHFCLFRSQHSGHNTSITSAPALLHLQEFERAARDVIVYPQQIPEFANEKVAVVGGMATMRQITGRTTEDIDLLVTMADAKKRLLALPYTPFRDEPTGLWYRPGWAMREFQVDLMHDSQFPYLPEAAAAIDTVHDGPLPYISAVDLRVFKVFSCGMHHLPNKSLRDARDAESLMDIVSNPGPGPAPPFMTDEQKQVVRDGLSALASVWHPRPVLADCCLDLSLRVINAKSKTTTEDSQTSIRVKSEPGNVGWG</sequence>
<feature type="region of interest" description="Disordered" evidence="1">
    <location>
        <begin position="1"/>
        <end position="23"/>
    </location>
</feature>
<proteinExistence type="predicted"/>
<organism evidence="2 3">
    <name type="scientific">Phialophora macrospora</name>
    <dbReference type="NCBI Taxonomy" id="1851006"/>
    <lineage>
        <taxon>Eukaryota</taxon>
        <taxon>Fungi</taxon>
        <taxon>Dikarya</taxon>
        <taxon>Ascomycota</taxon>
        <taxon>Pezizomycotina</taxon>
        <taxon>Eurotiomycetes</taxon>
        <taxon>Chaetothyriomycetidae</taxon>
        <taxon>Chaetothyriales</taxon>
        <taxon>Herpotrichiellaceae</taxon>
        <taxon>Phialophora</taxon>
    </lineage>
</organism>
<accession>A0A0D2FTF9</accession>
<dbReference type="HOGENOM" id="CLU_760760_0_0_1"/>
<dbReference type="Proteomes" id="UP000054266">
    <property type="component" value="Unassembled WGS sequence"/>
</dbReference>
<reference evidence="2 3" key="1">
    <citation type="submission" date="2015-01" db="EMBL/GenBank/DDBJ databases">
        <title>The Genome Sequence of Capronia semiimmersa CBS27337.</title>
        <authorList>
            <consortium name="The Broad Institute Genomics Platform"/>
            <person name="Cuomo C."/>
            <person name="de Hoog S."/>
            <person name="Gorbushina A."/>
            <person name="Stielow B."/>
            <person name="Teixiera M."/>
            <person name="Abouelleil A."/>
            <person name="Chapman S.B."/>
            <person name="Priest M."/>
            <person name="Young S.K."/>
            <person name="Wortman J."/>
            <person name="Nusbaum C."/>
            <person name="Birren B."/>
        </authorList>
    </citation>
    <scope>NUCLEOTIDE SEQUENCE [LARGE SCALE GENOMIC DNA]</scope>
    <source>
        <strain evidence="2 3">CBS 27337</strain>
    </source>
</reference>
<dbReference type="STRING" id="5601.A0A0D2FTF9"/>
<gene>
    <name evidence="2" type="ORF">PV04_10200</name>
</gene>
<feature type="region of interest" description="Disordered" evidence="1">
    <location>
        <begin position="345"/>
        <end position="364"/>
    </location>
</feature>